<keyword evidence="2" id="KW-0732">Signal</keyword>
<keyword evidence="1" id="KW-1133">Transmembrane helix</keyword>
<feature type="transmembrane region" description="Helical" evidence="1">
    <location>
        <begin position="158"/>
        <end position="178"/>
    </location>
</feature>
<feature type="signal peptide" evidence="2">
    <location>
        <begin position="1"/>
        <end position="21"/>
    </location>
</feature>
<keyword evidence="4" id="KW-1185">Reference proteome</keyword>
<reference evidence="3" key="1">
    <citation type="submission" date="2023-03" db="EMBL/GenBank/DDBJ databases">
        <title>Massive genome expansion in bonnet fungi (Mycena s.s.) driven by repeated elements and novel gene families across ecological guilds.</title>
        <authorList>
            <consortium name="Lawrence Berkeley National Laboratory"/>
            <person name="Harder C.B."/>
            <person name="Miyauchi S."/>
            <person name="Viragh M."/>
            <person name="Kuo A."/>
            <person name="Thoen E."/>
            <person name="Andreopoulos B."/>
            <person name="Lu D."/>
            <person name="Skrede I."/>
            <person name="Drula E."/>
            <person name="Henrissat B."/>
            <person name="Morin E."/>
            <person name="Kohler A."/>
            <person name="Barry K."/>
            <person name="LaButti K."/>
            <person name="Morin E."/>
            <person name="Salamov A."/>
            <person name="Lipzen A."/>
            <person name="Mereny Z."/>
            <person name="Hegedus B."/>
            <person name="Baldrian P."/>
            <person name="Stursova M."/>
            <person name="Weitz H."/>
            <person name="Taylor A."/>
            <person name="Grigoriev I.V."/>
            <person name="Nagy L.G."/>
            <person name="Martin F."/>
            <person name="Kauserud H."/>
        </authorList>
    </citation>
    <scope>NUCLEOTIDE SEQUENCE</scope>
    <source>
        <strain evidence="3">CBHHK002</strain>
    </source>
</reference>
<organism evidence="3 4">
    <name type="scientific">Mycena albidolilacea</name>
    <dbReference type="NCBI Taxonomy" id="1033008"/>
    <lineage>
        <taxon>Eukaryota</taxon>
        <taxon>Fungi</taxon>
        <taxon>Dikarya</taxon>
        <taxon>Basidiomycota</taxon>
        <taxon>Agaricomycotina</taxon>
        <taxon>Agaricomycetes</taxon>
        <taxon>Agaricomycetidae</taxon>
        <taxon>Agaricales</taxon>
        <taxon>Marasmiineae</taxon>
        <taxon>Mycenaceae</taxon>
        <taxon>Mycena</taxon>
    </lineage>
</organism>
<comment type="caution">
    <text evidence="3">The sequence shown here is derived from an EMBL/GenBank/DDBJ whole genome shotgun (WGS) entry which is preliminary data.</text>
</comment>
<evidence type="ECO:0000313" key="3">
    <source>
        <dbReference type="EMBL" id="KAJ7340775.1"/>
    </source>
</evidence>
<protein>
    <submittedName>
        <fullName evidence="3">Uncharacterized protein</fullName>
    </submittedName>
</protein>
<sequence length="179" mass="18496">MPSFTALVAILGLSLLQKVSAQTLYFVSDDDPSKSIVRAESLAVSEAGANLAGATTYIVVDAVSSVVVVEPSTTIIEVAHPTTYTATYVGDASRADIRWGSSGSAPGVVETCGFGTNGLGTCAETLPIDAFPKETVVVAFTGSVVPYTLKSTPSAARHMTACIGPWPVLAVFVALFYVM</sequence>
<evidence type="ECO:0000256" key="2">
    <source>
        <dbReference type="SAM" id="SignalP"/>
    </source>
</evidence>
<keyword evidence="1" id="KW-0812">Transmembrane</keyword>
<evidence type="ECO:0000313" key="4">
    <source>
        <dbReference type="Proteomes" id="UP001218218"/>
    </source>
</evidence>
<name>A0AAD6ZW28_9AGAR</name>
<dbReference type="Proteomes" id="UP001218218">
    <property type="component" value="Unassembled WGS sequence"/>
</dbReference>
<keyword evidence="1" id="KW-0472">Membrane</keyword>
<evidence type="ECO:0000256" key="1">
    <source>
        <dbReference type="SAM" id="Phobius"/>
    </source>
</evidence>
<dbReference type="EMBL" id="JARIHO010000026">
    <property type="protein sequence ID" value="KAJ7340775.1"/>
    <property type="molecule type" value="Genomic_DNA"/>
</dbReference>
<dbReference type="AlphaFoldDB" id="A0AAD6ZW28"/>
<gene>
    <name evidence="3" type="ORF">DFH08DRAFT_245109</name>
</gene>
<accession>A0AAD6ZW28</accession>
<feature type="chain" id="PRO_5041970262" evidence="2">
    <location>
        <begin position="22"/>
        <end position="179"/>
    </location>
</feature>
<proteinExistence type="predicted"/>